<dbReference type="InterPro" id="IPR013083">
    <property type="entry name" value="Znf_RING/FYVE/PHD"/>
</dbReference>
<dbReference type="Pfam" id="PF08429">
    <property type="entry name" value="PLU-1"/>
    <property type="match status" value="1"/>
</dbReference>
<dbReference type="Pfam" id="PF02373">
    <property type="entry name" value="JmjC"/>
    <property type="match status" value="1"/>
</dbReference>
<keyword evidence="14" id="KW-0489">Methyltransferase</keyword>
<dbReference type="InterPro" id="IPR004198">
    <property type="entry name" value="Znf_C5HC2"/>
</dbReference>
<dbReference type="InterPro" id="IPR003347">
    <property type="entry name" value="JmjC_dom"/>
</dbReference>
<dbReference type="EMBL" id="MCFK01006723">
    <property type="protein sequence ID" value="RKF58521.1"/>
    <property type="molecule type" value="Genomic_DNA"/>
</dbReference>
<dbReference type="PROSITE" id="PS50016">
    <property type="entry name" value="ZF_PHD_2"/>
    <property type="match status" value="1"/>
</dbReference>
<feature type="domain" description="JmjC" evidence="13">
    <location>
        <begin position="602"/>
        <end position="768"/>
    </location>
</feature>
<keyword evidence="2" id="KW-0479">Metal-binding</keyword>
<evidence type="ECO:0000256" key="6">
    <source>
        <dbReference type="ARBA" id="ARBA00023004"/>
    </source>
</evidence>
<feature type="compositionally biased region" description="Polar residues" evidence="9">
    <location>
        <begin position="270"/>
        <end position="292"/>
    </location>
</feature>
<dbReference type="PANTHER" id="PTHR10694:SF33">
    <property type="entry name" value="LYSINE-SPECIFIC DEMETHYLASE 5"/>
    <property type="match status" value="1"/>
</dbReference>
<dbReference type="Pfam" id="PF02375">
    <property type="entry name" value="JmjN"/>
    <property type="match status" value="1"/>
</dbReference>
<evidence type="ECO:0000259" key="13">
    <source>
        <dbReference type="PROSITE" id="PS51184"/>
    </source>
</evidence>
<evidence type="ECO:0000259" key="10">
    <source>
        <dbReference type="PROSITE" id="PS50016"/>
    </source>
</evidence>
<reference evidence="14 15" key="1">
    <citation type="journal article" date="2018" name="BMC Genomics">
        <title>Comparative genome analyses reveal sequence features reflecting distinct modes of host-adaptation between dicot and monocot powdery mildew.</title>
        <authorList>
            <person name="Wu Y."/>
            <person name="Ma X."/>
            <person name="Pan Z."/>
            <person name="Kale S.D."/>
            <person name="Song Y."/>
            <person name="King H."/>
            <person name="Zhang Q."/>
            <person name="Presley C."/>
            <person name="Deng X."/>
            <person name="Wei C.I."/>
            <person name="Xiao S."/>
        </authorList>
    </citation>
    <scope>NUCLEOTIDE SEQUENCE [LARGE SCALE GENOMIC DNA]</scope>
    <source>
        <strain evidence="14">UMSG2</strain>
    </source>
</reference>
<dbReference type="PANTHER" id="PTHR10694">
    <property type="entry name" value="LYSINE-SPECIFIC DEMETHYLASE"/>
    <property type="match status" value="1"/>
</dbReference>
<keyword evidence="15" id="KW-1185">Reference proteome</keyword>
<evidence type="ECO:0000256" key="5">
    <source>
        <dbReference type="ARBA" id="ARBA00022833"/>
    </source>
</evidence>
<keyword evidence="3" id="KW-0677">Repeat</keyword>
<evidence type="ECO:0000259" key="12">
    <source>
        <dbReference type="PROSITE" id="PS51183"/>
    </source>
</evidence>
<feature type="domain" description="PHD-type" evidence="10">
    <location>
        <begin position="460"/>
        <end position="510"/>
    </location>
</feature>
<dbReference type="OrthoDB" id="1678912at2759"/>
<feature type="region of interest" description="Disordered" evidence="9">
    <location>
        <begin position="400"/>
        <end position="456"/>
    </location>
</feature>
<feature type="compositionally biased region" description="Low complexity" evidence="9">
    <location>
        <begin position="1"/>
        <end position="19"/>
    </location>
</feature>
<name>A0A420HM54_9PEZI</name>
<dbReference type="Gene3D" id="3.30.40.10">
    <property type="entry name" value="Zinc/RING finger domain, C3HC4 (zinc finger)"/>
    <property type="match status" value="1"/>
</dbReference>
<dbReference type="InterPro" id="IPR001606">
    <property type="entry name" value="ARID_dom"/>
</dbReference>
<evidence type="ECO:0000256" key="2">
    <source>
        <dbReference type="ARBA" id="ARBA00022723"/>
    </source>
</evidence>
<evidence type="ECO:0000256" key="7">
    <source>
        <dbReference type="ARBA" id="ARBA00023242"/>
    </source>
</evidence>
<keyword evidence="4 8" id="KW-0863">Zinc-finger</keyword>
<organism evidence="14 15">
    <name type="scientific">Erysiphe neolycopersici</name>
    <dbReference type="NCBI Taxonomy" id="212602"/>
    <lineage>
        <taxon>Eukaryota</taxon>
        <taxon>Fungi</taxon>
        <taxon>Dikarya</taxon>
        <taxon>Ascomycota</taxon>
        <taxon>Pezizomycotina</taxon>
        <taxon>Leotiomycetes</taxon>
        <taxon>Erysiphales</taxon>
        <taxon>Erysiphaceae</taxon>
        <taxon>Erysiphe</taxon>
    </lineage>
</organism>
<dbReference type="PROSITE" id="PS01359">
    <property type="entry name" value="ZF_PHD_1"/>
    <property type="match status" value="1"/>
</dbReference>
<dbReference type="InterPro" id="IPR019787">
    <property type="entry name" value="Znf_PHD-finger"/>
</dbReference>
<dbReference type="SMART" id="SM01014">
    <property type="entry name" value="ARID"/>
    <property type="match status" value="1"/>
</dbReference>
<dbReference type="InterPro" id="IPR003349">
    <property type="entry name" value="JmjN"/>
</dbReference>
<dbReference type="Pfam" id="PF00628">
    <property type="entry name" value="PHD"/>
    <property type="match status" value="1"/>
</dbReference>
<dbReference type="AlphaFoldDB" id="A0A420HM54"/>
<dbReference type="SMART" id="SM00545">
    <property type="entry name" value="JmjN"/>
    <property type="match status" value="1"/>
</dbReference>
<dbReference type="CDD" id="cd16100">
    <property type="entry name" value="ARID"/>
    <property type="match status" value="1"/>
</dbReference>
<dbReference type="GO" id="GO:0005634">
    <property type="term" value="C:nucleus"/>
    <property type="evidence" value="ECO:0007669"/>
    <property type="project" value="UniProtKB-SubCell"/>
</dbReference>
<keyword evidence="5" id="KW-0862">Zinc</keyword>
<dbReference type="Pfam" id="PF02928">
    <property type="entry name" value="zf-C5HC2"/>
    <property type="match status" value="1"/>
</dbReference>
<dbReference type="STRING" id="212602.A0A420HM54"/>
<evidence type="ECO:0000256" key="3">
    <source>
        <dbReference type="ARBA" id="ARBA00022737"/>
    </source>
</evidence>
<feature type="region of interest" description="Disordered" evidence="9">
    <location>
        <begin position="44"/>
        <end position="85"/>
    </location>
</feature>
<dbReference type="SMART" id="SM00249">
    <property type="entry name" value="PHD"/>
    <property type="match status" value="1"/>
</dbReference>
<dbReference type="GO" id="GO:0032259">
    <property type="term" value="P:methylation"/>
    <property type="evidence" value="ECO:0007669"/>
    <property type="project" value="UniProtKB-KW"/>
</dbReference>
<keyword evidence="6" id="KW-0408">Iron</keyword>
<comment type="caution">
    <text evidence="14">The sequence shown here is derived from an EMBL/GenBank/DDBJ whole genome shotgun (WGS) entry which is preliminary data.</text>
</comment>
<feature type="region of interest" description="Disordered" evidence="9">
    <location>
        <begin position="1"/>
        <end position="23"/>
    </location>
</feature>
<dbReference type="GO" id="GO:0006355">
    <property type="term" value="P:regulation of DNA-templated transcription"/>
    <property type="evidence" value="ECO:0007669"/>
    <property type="project" value="TreeGrafter"/>
</dbReference>
<evidence type="ECO:0000313" key="15">
    <source>
        <dbReference type="Proteomes" id="UP000286134"/>
    </source>
</evidence>
<accession>A0A420HM54</accession>
<dbReference type="InterPro" id="IPR001965">
    <property type="entry name" value="Znf_PHD"/>
</dbReference>
<comment type="subcellular location">
    <subcellularLocation>
        <location evidence="1">Nucleus</location>
    </subcellularLocation>
</comment>
<evidence type="ECO:0000256" key="4">
    <source>
        <dbReference type="ARBA" id="ARBA00022771"/>
    </source>
</evidence>
<dbReference type="FunFam" id="1.10.150.60:FF:000010">
    <property type="entry name" value="PHD transcription factor (Rum1)"/>
    <property type="match status" value="1"/>
</dbReference>
<dbReference type="GO" id="GO:0008168">
    <property type="term" value="F:methyltransferase activity"/>
    <property type="evidence" value="ECO:0007669"/>
    <property type="project" value="UniProtKB-KW"/>
</dbReference>
<dbReference type="InterPro" id="IPR036431">
    <property type="entry name" value="ARID_dom_sf"/>
</dbReference>
<proteinExistence type="predicted"/>
<feature type="domain" description="ARID" evidence="11">
    <location>
        <begin position="148"/>
        <end position="241"/>
    </location>
</feature>
<dbReference type="Gene3D" id="2.60.120.650">
    <property type="entry name" value="Cupin"/>
    <property type="match status" value="1"/>
</dbReference>
<dbReference type="FunFam" id="2.60.120.650:FF:000014">
    <property type="entry name" value="PHD transcription factor (Rum1)"/>
    <property type="match status" value="1"/>
</dbReference>
<dbReference type="SUPFAM" id="SSF51197">
    <property type="entry name" value="Clavaminate synthase-like"/>
    <property type="match status" value="1"/>
</dbReference>
<dbReference type="GO" id="GO:0034647">
    <property type="term" value="F:histone H3K4me/H3K4me2/H3K4me3 demethylase activity"/>
    <property type="evidence" value="ECO:0007669"/>
    <property type="project" value="TreeGrafter"/>
</dbReference>
<feature type="region of interest" description="Disordered" evidence="9">
    <location>
        <begin position="256"/>
        <end position="307"/>
    </location>
</feature>
<dbReference type="GO" id="GO:0003677">
    <property type="term" value="F:DNA binding"/>
    <property type="evidence" value="ECO:0007669"/>
    <property type="project" value="InterPro"/>
</dbReference>
<dbReference type="PROSITE" id="PS51184">
    <property type="entry name" value="JMJC"/>
    <property type="match status" value="1"/>
</dbReference>
<dbReference type="GO" id="GO:0008270">
    <property type="term" value="F:zinc ion binding"/>
    <property type="evidence" value="ECO:0007669"/>
    <property type="project" value="UniProtKB-KW"/>
</dbReference>
<dbReference type="SUPFAM" id="SSF46774">
    <property type="entry name" value="ARID-like"/>
    <property type="match status" value="1"/>
</dbReference>
<feature type="domain" description="JmjN" evidence="12">
    <location>
        <begin position="83"/>
        <end position="124"/>
    </location>
</feature>
<feature type="compositionally biased region" description="Basic and acidic residues" evidence="9">
    <location>
        <begin position="403"/>
        <end position="422"/>
    </location>
</feature>
<dbReference type="SMART" id="SM00501">
    <property type="entry name" value="BRIGHT"/>
    <property type="match status" value="1"/>
</dbReference>
<dbReference type="SUPFAM" id="SSF57903">
    <property type="entry name" value="FYVE/PHD zinc finger"/>
    <property type="match status" value="1"/>
</dbReference>
<dbReference type="Proteomes" id="UP000286134">
    <property type="component" value="Unassembled WGS sequence"/>
</dbReference>
<sequence>MAVAISSSSTRASPSNANNIPTTYTNQRKFSTIGSINNPVVAPLPLSTMQSPPLDLTSVERRGQPTASRESNKRFRPHQLQEAPTYRPSVEEFKDPFSYIKSIAQEASRFGICKIIPPDSWKPDFAIDTERFHFRTRKQELNSVEGSTRANLTYLDQLAKYHKQHGTNLNRFPSVDKRPLDLYKLKKAVEARGGFKKVCKLKKWAEIGRDLGYSGKIMSSLSTSLKNSYHKWLHPYEEYLRVVKPGVHQQLEYEYGGPLTPSPSPMKRSYQLTPSQLRSDKQVTCTTNASNATRDDEDGNEPKTESKKVCSVALDNPITSGFTPVNKGGFIPDNFVPTIPDAINGIRRDREGINCHTSPDRNISKDVTTLTKNTADYHRILPGDSASSVTFSTYSSPLMKRQHSVESFDSQDKKNRNEDGSRRSKRLRKSAAPMVAGSHMTMFRPTPPRIPGGQGSSNTIERCEHCGKNENIDKILICESCEHGYHIYCLDRQVTHKPDYDWHCPRCLVGDGQYGFEEGSIYSLKQFQEKAADFKEDYFQNKMPFDPVLNCSRPVTEDDIEREFWRLVTSLEETVEVEYGADIHSTIHGSGFPTMEKNPHDPYATDPWNLNIMPLHTDSLFRHIKSDISGMTVPWLYVGMIFSTFCWHNEDHYTYSANYQHFGSTKTWYAIPGGDAESFEQAMRQAVPELFETQPDLLFQLVTLLTPEQLKKAGVSVYALDQRAGQFVITFPQAYHAGFNHGFNFNEAVNFAPYDWEPFGDAGVERLQQFRRQPCFSHDELLWTAAEGILGEGTGNGRATIETAKWLAPALERLRDREITQRKTFLENCKLSVSSQNLTEMKIDDLNCQIKIIIDDEDVPEEEYQCVYCKAYCYLSRLKCNQSGKVLCLLHAGSYECCDNHEQLLHAGNYHTLHYRRTTENIEKMFQKISNKAIIPDLWEKKFLSVLEENARPSLKALRALLSEGERIPYELKSLPDLKVFVERCNKWVDQASKFTVSNHQNGCKNEQAWKSGSNTAFDLEEHGQDSKNIENIFKLIEQSKTLGFQLPETILWEFESLIDANRRENV</sequence>
<keyword evidence="7" id="KW-0539">Nucleus</keyword>
<dbReference type="InterPro" id="IPR013637">
    <property type="entry name" value="Lys_sp_deMease-like_dom"/>
</dbReference>
<dbReference type="GO" id="GO:0000785">
    <property type="term" value="C:chromatin"/>
    <property type="evidence" value="ECO:0007669"/>
    <property type="project" value="TreeGrafter"/>
</dbReference>
<evidence type="ECO:0000313" key="14">
    <source>
        <dbReference type="EMBL" id="RKF58521.1"/>
    </source>
</evidence>
<keyword evidence="14" id="KW-0808">Transferase</keyword>
<evidence type="ECO:0000256" key="8">
    <source>
        <dbReference type="PROSITE-ProRule" id="PRU00146"/>
    </source>
</evidence>
<dbReference type="InterPro" id="IPR019786">
    <property type="entry name" value="Zinc_finger_PHD-type_CS"/>
</dbReference>
<dbReference type="PROSITE" id="PS51183">
    <property type="entry name" value="JMJN"/>
    <property type="match status" value="1"/>
</dbReference>
<protein>
    <submittedName>
        <fullName evidence="14">Lysine-specific demethylase lid</fullName>
    </submittedName>
</protein>
<dbReference type="InterPro" id="IPR011011">
    <property type="entry name" value="Znf_FYVE_PHD"/>
</dbReference>
<evidence type="ECO:0000259" key="11">
    <source>
        <dbReference type="PROSITE" id="PS51011"/>
    </source>
</evidence>
<dbReference type="Gene3D" id="1.10.150.60">
    <property type="entry name" value="ARID DNA-binding domain"/>
    <property type="match status" value="1"/>
</dbReference>
<dbReference type="PROSITE" id="PS51011">
    <property type="entry name" value="ARID"/>
    <property type="match status" value="1"/>
</dbReference>
<gene>
    <name evidence="14" type="ORF">OnM2_067039</name>
</gene>
<dbReference type="Pfam" id="PF01388">
    <property type="entry name" value="ARID"/>
    <property type="match status" value="1"/>
</dbReference>
<dbReference type="SMART" id="SM00558">
    <property type="entry name" value="JmjC"/>
    <property type="match status" value="1"/>
</dbReference>
<evidence type="ECO:0000256" key="9">
    <source>
        <dbReference type="SAM" id="MobiDB-lite"/>
    </source>
</evidence>
<evidence type="ECO:0000256" key="1">
    <source>
        <dbReference type="ARBA" id="ARBA00004123"/>
    </source>
</evidence>